<dbReference type="Proteomes" id="UP000239047">
    <property type="component" value="Unassembled WGS sequence"/>
</dbReference>
<dbReference type="UniPathway" id="UPA00337"/>
<organism evidence="7 8">
    <name type="scientific">Jeotgalibacillus proteolyticus</name>
    <dbReference type="NCBI Taxonomy" id="2082395"/>
    <lineage>
        <taxon>Bacteria</taxon>
        <taxon>Bacillati</taxon>
        <taxon>Bacillota</taxon>
        <taxon>Bacilli</taxon>
        <taxon>Bacillales</taxon>
        <taxon>Caryophanaceae</taxon>
        <taxon>Jeotgalibacillus</taxon>
    </lineage>
</organism>
<name>A0A2S5GD65_9BACL</name>
<dbReference type="Pfam" id="PF13243">
    <property type="entry name" value="SQHop_cyclase_C"/>
    <property type="match status" value="1"/>
</dbReference>
<evidence type="ECO:0000259" key="6">
    <source>
        <dbReference type="Pfam" id="PF13249"/>
    </source>
</evidence>
<evidence type="ECO:0000313" key="8">
    <source>
        <dbReference type="Proteomes" id="UP000239047"/>
    </source>
</evidence>
<evidence type="ECO:0000256" key="3">
    <source>
        <dbReference type="ARBA" id="ARBA00022737"/>
    </source>
</evidence>
<feature type="domain" description="Squalene cyclase C-terminal" evidence="5">
    <location>
        <begin position="306"/>
        <end position="622"/>
    </location>
</feature>
<dbReference type="InterPro" id="IPR002365">
    <property type="entry name" value="Terpene_synthase_CS"/>
</dbReference>
<dbReference type="Pfam" id="PF13249">
    <property type="entry name" value="SQHop_cyclase_N"/>
    <property type="match status" value="1"/>
</dbReference>
<keyword evidence="8" id="KW-1185">Reference proteome</keyword>
<evidence type="ECO:0000256" key="4">
    <source>
        <dbReference type="ARBA" id="ARBA00023235"/>
    </source>
</evidence>
<feature type="domain" description="Squalene cyclase N-terminal" evidence="6">
    <location>
        <begin position="10"/>
        <end position="296"/>
    </location>
</feature>
<proteinExistence type="inferred from homology"/>
<dbReference type="InterPro" id="IPR032697">
    <property type="entry name" value="SQ_cyclase_N"/>
</dbReference>
<keyword evidence="3" id="KW-0677">Repeat</keyword>
<dbReference type="NCBIfam" id="TIGR01507">
    <property type="entry name" value="hopene_cyclase"/>
    <property type="match status" value="1"/>
</dbReference>
<keyword evidence="4" id="KW-0413">Isomerase</keyword>
<dbReference type="InterPro" id="IPR018333">
    <property type="entry name" value="Squalene_cyclase"/>
</dbReference>
<protein>
    <submittedName>
        <fullName evidence="7">Squalene--hopene cyclase</fullName>
    </submittedName>
</protein>
<accession>A0A2S5GD65</accession>
<dbReference type="InterPro" id="IPR006400">
    <property type="entry name" value="Hopene-cyclase"/>
</dbReference>
<evidence type="ECO:0000259" key="5">
    <source>
        <dbReference type="Pfam" id="PF13243"/>
    </source>
</evidence>
<comment type="similarity">
    <text evidence="2">Belongs to the terpene cyclase/mutase family.</text>
</comment>
<dbReference type="RefSeq" id="WP_104057731.1">
    <property type="nucleotide sequence ID" value="NZ_PREZ01000003.1"/>
</dbReference>
<dbReference type="Gene3D" id="1.50.10.20">
    <property type="match status" value="2"/>
</dbReference>
<dbReference type="SFLD" id="SFLDG01016">
    <property type="entry name" value="Prenyltransferase_Like_2"/>
    <property type="match status" value="1"/>
</dbReference>
<dbReference type="InterPro" id="IPR032696">
    <property type="entry name" value="SQ_cyclase_C"/>
</dbReference>
<evidence type="ECO:0000256" key="1">
    <source>
        <dbReference type="ARBA" id="ARBA00004999"/>
    </source>
</evidence>
<dbReference type="NCBIfam" id="TIGR01787">
    <property type="entry name" value="squalene_cyclas"/>
    <property type="match status" value="1"/>
</dbReference>
<comment type="pathway">
    <text evidence="1">Secondary metabolite biosynthesis; hopanoid biosynthesis.</text>
</comment>
<evidence type="ECO:0000313" key="7">
    <source>
        <dbReference type="EMBL" id="PPA70982.1"/>
    </source>
</evidence>
<dbReference type="PANTHER" id="PTHR11764">
    <property type="entry name" value="TERPENE CYCLASE/MUTASE FAMILY MEMBER"/>
    <property type="match status" value="1"/>
</dbReference>
<dbReference type="PROSITE" id="PS01074">
    <property type="entry name" value="TERPENE_SYNTHASES"/>
    <property type="match status" value="1"/>
</dbReference>
<dbReference type="GO" id="GO:0005811">
    <property type="term" value="C:lipid droplet"/>
    <property type="evidence" value="ECO:0007669"/>
    <property type="project" value="InterPro"/>
</dbReference>
<dbReference type="EMBL" id="PREZ01000003">
    <property type="protein sequence ID" value="PPA70982.1"/>
    <property type="molecule type" value="Genomic_DNA"/>
</dbReference>
<gene>
    <name evidence="7" type="primary">shc</name>
    <name evidence="7" type="ORF">C4B60_09375</name>
</gene>
<dbReference type="InterPro" id="IPR008930">
    <property type="entry name" value="Terpenoid_cyclase/PrenylTrfase"/>
</dbReference>
<comment type="caution">
    <text evidence="7">The sequence shown here is derived from an EMBL/GenBank/DDBJ whole genome shotgun (WGS) entry which is preliminary data.</text>
</comment>
<dbReference type="OrthoDB" id="9758578at2"/>
<dbReference type="GO" id="GO:0016866">
    <property type="term" value="F:intramolecular transferase activity"/>
    <property type="evidence" value="ECO:0007669"/>
    <property type="project" value="InterPro"/>
</dbReference>
<sequence length="626" mass="70849">MEKIIKEEIERIVYQLEGIQSSDGTWRFCFEGSVMTDAYLIILIKTLQLQEDKLVKDLAERIASKQTENGAWKLFKDDDGNLSATVEAYYALLMANYKKKSDPTMKKAEDFIIKNGGLSKVSSLTKVMLATTGQYSWSKIIPIPIEVILLPQSCPINFFDMVGYARVHLMPILVLANNKFSMKTAHLNLEYLNQSRDEEQDECFISIQSDDTRSLLSFIKQNVQKLIGLPNELNRMALDQAKLFMLHRIEPDGTLYSYFSSTFLMIFSLLSLGFTKDDPIIEKAINGLKGLACNTEDHIHIQNSPSTVWDTALITHSLLSSGVDVRSNFIQLPTHYLLRKQQYLYGDWSIHNLNSLPGGWGFSDSNTMNPDVDDTTAALRAIKPTISQHPNLSQSWFRGLNWVLSMQNNDGGWPAFEKNTDKEILKLIPFDGSESASIDPSTADLTGRTLEFLGNDARLTVQHPQIKRAVDWLKDHQESDGSWYGRWGITYIYGTWAAITGMRAVGEKSHHPTIVKAVQWLEEIQNADGGWGESCNSDIEKKYIPLGASTPSQTAWALDSLISVYDHPTVEIKKGIGCLINLLKEKDWTYSYPTGAGLPGSFYIYYHSYNYIWPLLSLSRYLQKYT</sequence>
<dbReference type="AlphaFoldDB" id="A0A2S5GD65"/>
<reference evidence="7 8" key="1">
    <citation type="submission" date="2018-02" db="EMBL/GenBank/DDBJ databases">
        <title>Jeotgalibacillus proteolyticum sp. nov. a protease producing bacterium isolated from ocean sediments of Laizhou Bay.</title>
        <authorList>
            <person name="Li Y."/>
        </authorList>
    </citation>
    <scope>NUCLEOTIDE SEQUENCE [LARGE SCALE GENOMIC DNA]</scope>
    <source>
        <strain evidence="7 8">22-7</strain>
    </source>
</reference>
<dbReference type="GO" id="GO:0016104">
    <property type="term" value="P:triterpenoid biosynthetic process"/>
    <property type="evidence" value="ECO:0007669"/>
    <property type="project" value="InterPro"/>
</dbReference>
<dbReference type="PANTHER" id="PTHR11764:SF20">
    <property type="entry name" value="LANOSTEROL SYNTHASE"/>
    <property type="match status" value="1"/>
</dbReference>
<evidence type="ECO:0000256" key="2">
    <source>
        <dbReference type="ARBA" id="ARBA00009755"/>
    </source>
</evidence>
<dbReference type="SUPFAM" id="SSF48239">
    <property type="entry name" value="Terpenoid cyclases/Protein prenyltransferases"/>
    <property type="match status" value="2"/>
</dbReference>